<keyword evidence="1" id="KW-0472">Membrane</keyword>
<evidence type="ECO:0000313" key="2">
    <source>
        <dbReference type="EMBL" id="QDO89188.1"/>
    </source>
</evidence>
<gene>
    <name evidence="2" type="ORF">FNH13_13350</name>
</gene>
<dbReference type="RefSeq" id="WP_143783864.1">
    <property type="nucleotide sequence ID" value="NZ_CP041616.1"/>
</dbReference>
<name>A0A516GCF1_9MICO</name>
<dbReference type="OrthoDB" id="9844096at2"/>
<dbReference type="KEGG" id="orz:FNH13_13350"/>
<dbReference type="AlphaFoldDB" id="A0A516GCF1"/>
<keyword evidence="3" id="KW-1185">Reference proteome</keyword>
<reference evidence="2 3" key="1">
    <citation type="submission" date="2019-07" db="EMBL/GenBank/DDBJ databases">
        <title>complete genome sequencing of Ornithinimicrobium sp. H23M54.</title>
        <authorList>
            <person name="Bae J.-W."/>
            <person name="Lee S.-Y."/>
        </authorList>
    </citation>
    <scope>NUCLEOTIDE SEQUENCE [LARGE SCALE GENOMIC DNA]</scope>
    <source>
        <strain evidence="2 3">H23M54</strain>
    </source>
</reference>
<keyword evidence="1" id="KW-1133">Transmembrane helix</keyword>
<feature type="transmembrane region" description="Helical" evidence="1">
    <location>
        <begin position="85"/>
        <end position="104"/>
    </location>
</feature>
<proteinExistence type="predicted"/>
<sequence length="160" mass="16732">MTSTNQLMTLRMLSGAFIGGIAILTALMVVIAPDMVVPEPWVIAVLLGLVAAGAVLSLVLVGTLPAAPQGATLTELLSKVQAVHIMRLAVTEAPAIIAIVLMFLAEEPSWVTVAIAAVPTIVVMLALVFPHEGVLRRYEKALDAGGARTQFTDKLLGRVA</sequence>
<accession>A0A516GCF1</accession>
<dbReference type="EMBL" id="CP041616">
    <property type="protein sequence ID" value="QDO89188.1"/>
    <property type="molecule type" value="Genomic_DNA"/>
</dbReference>
<organism evidence="2 3">
    <name type="scientific">Ornithinimicrobium ciconiae</name>
    <dbReference type="NCBI Taxonomy" id="2594265"/>
    <lineage>
        <taxon>Bacteria</taxon>
        <taxon>Bacillati</taxon>
        <taxon>Actinomycetota</taxon>
        <taxon>Actinomycetes</taxon>
        <taxon>Micrococcales</taxon>
        <taxon>Ornithinimicrobiaceae</taxon>
        <taxon>Ornithinimicrobium</taxon>
    </lineage>
</organism>
<feature type="transmembrane region" description="Helical" evidence="1">
    <location>
        <begin position="12"/>
        <end position="31"/>
    </location>
</feature>
<feature type="transmembrane region" description="Helical" evidence="1">
    <location>
        <begin position="110"/>
        <end position="130"/>
    </location>
</feature>
<feature type="transmembrane region" description="Helical" evidence="1">
    <location>
        <begin position="43"/>
        <end position="64"/>
    </location>
</feature>
<evidence type="ECO:0000256" key="1">
    <source>
        <dbReference type="SAM" id="Phobius"/>
    </source>
</evidence>
<protein>
    <submittedName>
        <fullName evidence="2">Uncharacterized protein</fullName>
    </submittedName>
</protein>
<evidence type="ECO:0000313" key="3">
    <source>
        <dbReference type="Proteomes" id="UP000315395"/>
    </source>
</evidence>
<keyword evidence="1" id="KW-0812">Transmembrane</keyword>
<dbReference type="Proteomes" id="UP000315395">
    <property type="component" value="Chromosome"/>
</dbReference>